<dbReference type="InterPro" id="IPR005135">
    <property type="entry name" value="Endo/exonuclease/phosphatase"/>
</dbReference>
<reference evidence="2" key="1">
    <citation type="journal article" date="2020" name="mSystems">
        <title>Genome- and Community-Level Interaction Insights into Carbon Utilization and Element Cycling Functions of Hydrothermarchaeota in Hydrothermal Sediment.</title>
        <authorList>
            <person name="Zhou Z."/>
            <person name="Liu Y."/>
            <person name="Xu W."/>
            <person name="Pan J."/>
            <person name="Luo Z.H."/>
            <person name="Li M."/>
        </authorList>
    </citation>
    <scope>NUCLEOTIDE SEQUENCE [LARGE SCALE GENOMIC DNA]</scope>
    <source>
        <strain evidence="2">HyVt-458</strain>
    </source>
</reference>
<accession>A0A831RW83</accession>
<organism evidence="2">
    <name type="scientific">Thiolapillus brandeum</name>
    <dbReference type="NCBI Taxonomy" id="1076588"/>
    <lineage>
        <taxon>Bacteria</taxon>
        <taxon>Pseudomonadati</taxon>
        <taxon>Pseudomonadota</taxon>
        <taxon>Gammaproteobacteria</taxon>
        <taxon>Chromatiales</taxon>
        <taxon>Sedimenticolaceae</taxon>
        <taxon>Thiolapillus</taxon>
    </lineage>
</organism>
<dbReference type="GO" id="GO:0006506">
    <property type="term" value="P:GPI anchor biosynthetic process"/>
    <property type="evidence" value="ECO:0007669"/>
    <property type="project" value="TreeGrafter"/>
</dbReference>
<dbReference type="PANTHER" id="PTHR14859:SF15">
    <property type="entry name" value="ENDONUCLEASE_EXONUCLEASE_PHOSPHATASE DOMAIN-CONTAINING PROTEIN"/>
    <property type="match status" value="1"/>
</dbReference>
<dbReference type="Gene3D" id="3.60.10.10">
    <property type="entry name" value="Endonuclease/exonuclease/phosphatase"/>
    <property type="match status" value="1"/>
</dbReference>
<dbReference type="InterPro" id="IPR036691">
    <property type="entry name" value="Endo/exonu/phosph_ase_sf"/>
</dbReference>
<dbReference type="AlphaFoldDB" id="A0A831RW83"/>
<dbReference type="Proteomes" id="UP000886339">
    <property type="component" value="Unassembled WGS sequence"/>
</dbReference>
<dbReference type="GO" id="GO:0016020">
    <property type="term" value="C:membrane"/>
    <property type="evidence" value="ECO:0007669"/>
    <property type="project" value="GOC"/>
</dbReference>
<feature type="domain" description="Endonuclease/exonuclease/phosphatase" evidence="1">
    <location>
        <begin position="9"/>
        <end position="235"/>
    </location>
</feature>
<evidence type="ECO:0000313" key="2">
    <source>
        <dbReference type="EMBL" id="HEC07177.1"/>
    </source>
</evidence>
<dbReference type="Pfam" id="PF03372">
    <property type="entry name" value="Exo_endo_phos"/>
    <property type="match status" value="1"/>
</dbReference>
<dbReference type="GO" id="GO:0003824">
    <property type="term" value="F:catalytic activity"/>
    <property type="evidence" value="ECO:0007669"/>
    <property type="project" value="InterPro"/>
</dbReference>
<protein>
    <recommendedName>
        <fullName evidence="1">Endonuclease/exonuclease/phosphatase domain-containing protein</fullName>
    </recommendedName>
</protein>
<gene>
    <name evidence="2" type="ORF">ENJ12_10005</name>
</gene>
<proteinExistence type="predicted"/>
<dbReference type="PANTHER" id="PTHR14859">
    <property type="entry name" value="CALCOFLUOR WHITE HYPERSENSITIVE PROTEIN PRECURSOR"/>
    <property type="match status" value="1"/>
</dbReference>
<comment type="caution">
    <text evidence="2">The sequence shown here is derived from an EMBL/GenBank/DDBJ whole genome shotgun (WGS) entry which is preliminary data.</text>
</comment>
<sequence length="252" mass="28996">MPRRFNLLSYNIQVGVDTCRYREYVTKGWKHVLPHRERMVNLNRMSAMLAQFDMVSLQEVDAGSLRSGFVDITEYLAQRAGFPHWYRQINRNIGVIARHSNGFLSRFRPSRITHHKLPGGPGRGAMLFEFGTHREALLLCSAHLALGRRARAKQLDFLSELLENRPHVVLMGDLNAGCEAQEIRRFIQTHDMSEPACDQPTFPSWRPIKKFDHILVSRKLQIIGTKVLDYPLSDHLPVSMELELPDSARDII</sequence>
<dbReference type="InterPro" id="IPR051916">
    <property type="entry name" value="GPI-anchor_lipid_remodeler"/>
</dbReference>
<name>A0A831RW83_9GAMM</name>
<dbReference type="SUPFAM" id="SSF56219">
    <property type="entry name" value="DNase I-like"/>
    <property type="match status" value="1"/>
</dbReference>
<evidence type="ECO:0000259" key="1">
    <source>
        <dbReference type="Pfam" id="PF03372"/>
    </source>
</evidence>
<dbReference type="EMBL" id="DRLF01000343">
    <property type="protein sequence ID" value="HEC07177.1"/>
    <property type="molecule type" value="Genomic_DNA"/>
</dbReference>